<comment type="caution">
    <text evidence="1">The sequence shown here is derived from an EMBL/GenBank/DDBJ whole genome shotgun (WGS) entry which is preliminary data.</text>
</comment>
<dbReference type="OMA" id="QKDFNFY"/>
<name>A0A0U0HRF5_STREE</name>
<protein>
    <submittedName>
        <fullName evidence="1">Uncharacterized protein</fullName>
    </submittedName>
</protein>
<proteinExistence type="predicted"/>
<evidence type="ECO:0000313" key="1">
    <source>
        <dbReference type="EMBL" id="OYL28922.1"/>
    </source>
</evidence>
<sequence length="296" mass="35782">MDNTKVIEWLNYCDQNDIKPWLWDFKNCYSSELTADNISNFLKYKNGELVNPSTFCITKQVGSNADCDKEALPLYNVLGWQHSERDIIRGETLNSYITTFTQAITNDPNYKEICKKIGVNLNEYLNKQYPILHHNKNYQNFKMIQKNLKEFEAFAKLTHTIGNFTVLPHWMNTGRYNFSKDYWDITMLSLQEWLTNLSPQAWKNFIDTYYLQPYVDNNYQTEVFWETHNYEYIYPKKTEDFSIFLKRVNERIEERGKFIIKQICDKLNKKDFHFYKEIENMDKIKYSNEFEQERKQ</sequence>
<dbReference type="EMBL" id="NNBW01000072">
    <property type="protein sequence ID" value="OYL28922.1"/>
    <property type="molecule type" value="Genomic_DNA"/>
</dbReference>
<dbReference type="RefSeq" id="WP_000370602.1">
    <property type="nucleotide sequence ID" value="NZ_AP018938.1"/>
</dbReference>
<evidence type="ECO:0000313" key="2">
    <source>
        <dbReference type="Proteomes" id="UP000214939"/>
    </source>
</evidence>
<dbReference type="Proteomes" id="UP000214939">
    <property type="component" value="Unassembled WGS sequence"/>
</dbReference>
<reference evidence="1 2" key="1">
    <citation type="submission" date="2017-07" db="EMBL/GenBank/DDBJ databases">
        <title>Invasive disease caused simultaneously by more than one serotype of Streptococcus pneumoniae, South Africa.</title>
        <authorList>
            <person name="Ndlangisa K."/>
            <person name="Du Plessis M."/>
            <person name="Von Gottberg A."/>
        </authorList>
    </citation>
    <scope>NUCLEOTIDE SEQUENCE [LARGE SCALE GENOMIC DNA]</scope>
    <source>
        <strain evidence="1 2">8227-15B</strain>
    </source>
</reference>
<gene>
    <name evidence="1" type="ORF">A5N45_05890</name>
</gene>
<dbReference type="AlphaFoldDB" id="A0A0U0HRF5"/>
<accession>A0A0U0HRF5</accession>
<organism evidence="1 2">
    <name type="scientific">Streptococcus pneumoniae</name>
    <dbReference type="NCBI Taxonomy" id="1313"/>
    <lineage>
        <taxon>Bacteria</taxon>
        <taxon>Bacillati</taxon>
        <taxon>Bacillota</taxon>
        <taxon>Bacilli</taxon>
        <taxon>Lactobacillales</taxon>
        <taxon>Streptococcaceae</taxon>
        <taxon>Streptococcus</taxon>
    </lineage>
</organism>